<name>A0A6A4YZT2_APHAT</name>
<sequence>MNVLIDGIPLDKMFVSMTVNGAVLSILAMYIVAAEEQGVDQKLLAGTIQNDILKEFMISSSHRSRPGYLWVHVGVHAQVQFDLDFGVRRARSRRLELAFTIADGIEYVHAAVAAGLDVAPRLWFFFAMGMNFYME</sequence>
<keyword evidence="1" id="KW-0472">Membrane</keyword>
<dbReference type="PANTHER" id="PTHR48101">
    <property type="entry name" value="METHYLMALONYL-COA MUTASE, MITOCHONDRIAL-RELATED"/>
    <property type="match status" value="1"/>
</dbReference>
<dbReference type="Proteomes" id="UP000469452">
    <property type="component" value="Unassembled WGS sequence"/>
</dbReference>
<dbReference type="GO" id="GO:0019678">
    <property type="term" value="P:propionate metabolic process, methylmalonyl pathway"/>
    <property type="evidence" value="ECO:0007669"/>
    <property type="project" value="TreeGrafter"/>
</dbReference>
<dbReference type="InterPro" id="IPR016176">
    <property type="entry name" value="Cbl-dep_enz_cat"/>
</dbReference>
<dbReference type="SUPFAM" id="SSF51703">
    <property type="entry name" value="Cobalamin (vitamin B12)-dependent enzymes"/>
    <property type="match status" value="1"/>
</dbReference>
<feature type="domain" description="Methylmalonyl-CoA mutase alpha/beta chain catalytic" evidence="2">
    <location>
        <begin position="1"/>
        <end position="61"/>
    </location>
</feature>
<dbReference type="VEuPathDB" id="FungiDB:H257_08441"/>
<accession>A0A6A4YZT2</accession>
<dbReference type="AlphaFoldDB" id="A0A6A4YZT2"/>
<evidence type="ECO:0000313" key="3">
    <source>
        <dbReference type="EMBL" id="KAF0702313.1"/>
    </source>
</evidence>
<keyword evidence="1" id="KW-0812">Transmembrane</keyword>
<organism evidence="3 4">
    <name type="scientific">Aphanomyces astaci</name>
    <name type="common">Crayfish plague agent</name>
    <dbReference type="NCBI Taxonomy" id="112090"/>
    <lineage>
        <taxon>Eukaryota</taxon>
        <taxon>Sar</taxon>
        <taxon>Stramenopiles</taxon>
        <taxon>Oomycota</taxon>
        <taxon>Saprolegniomycetes</taxon>
        <taxon>Saprolegniales</taxon>
        <taxon>Verrucalvaceae</taxon>
        <taxon>Aphanomyces</taxon>
    </lineage>
</organism>
<dbReference type="PANTHER" id="PTHR48101:SF4">
    <property type="entry name" value="METHYLMALONYL-COA MUTASE, MITOCHONDRIAL"/>
    <property type="match status" value="1"/>
</dbReference>
<dbReference type="GO" id="GO:0005739">
    <property type="term" value="C:mitochondrion"/>
    <property type="evidence" value="ECO:0007669"/>
    <property type="project" value="TreeGrafter"/>
</dbReference>
<evidence type="ECO:0000313" key="4">
    <source>
        <dbReference type="Proteomes" id="UP000469452"/>
    </source>
</evidence>
<comment type="caution">
    <text evidence="3">The sequence shown here is derived from an EMBL/GenBank/DDBJ whole genome shotgun (WGS) entry which is preliminary data.</text>
</comment>
<feature type="transmembrane region" description="Helical" evidence="1">
    <location>
        <begin position="13"/>
        <end position="33"/>
    </location>
</feature>
<dbReference type="Gene3D" id="3.20.20.240">
    <property type="entry name" value="Methylmalonyl-CoA mutase"/>
    <property type="match status" value="2"/>
</dbReference>
<dbReference type="GO" id="GO:0004494">
    <property type="term" value="F:methylmalonyl-CoA mutase activity"/>
    <property type="evidence" value="ECO:0007669"/>
    <property type="project" value="TreeGrafter"/>
</dbReference>
<dbReference type="EMBL" id="VJMI01021189">
    <property type="protein sequence ID" value="KAF0702313.1"/>
    <property type="molecule type" value="Genomic_DNA"/>
</dbReference>
<proteinExistence type="predicted"/>
<dbReference type="InterPro" id="IPR006099">
    <property type="entry name" value="MeMalonylCoA_mutase_a/b_cat"/>
</dbReference>
<keyword evidence="1" id="KW-1133">Transmembrane helix</keyword>
<evidence type="ECO:0000256" key="1">
    <source>
        <dbReference type="SAM" id="Phobius"/>
    </source>
</evidence>
<reference evidence="3 4" key="1">
    <citation type="submission" date="2019-06" db="EMBL/GenBank/DDBJ databases">
        <title>Genomics analysis of Aphanomyces spp. identifies a new class of oomycete effector associated with host adaptation.</title>
        <authorList>
            <person name="Gaulin E."/>
        </authorList>
    </citation>
    <scope>NUCLEOTIDE SEQUENCE [LARGE SCALE GENOMIC DNA]</scope>
    <source>
        <strain evidence="3 4">E</strain>
    </source>
</reference>
<dbReference type="Pfam" id="PF01642">
    <property type="entry name" value="MM_CoA_mutase"/>
    <property type="match status" value="2"/>
</dbReference>
<gene>
    <name evidence="3" type="ORF">AaE_016012</name>
</gene>
<protein>
    <recommendedName>
        <fullName evidence="2">Methylmalonyl-CoA mutase alpha/beta chain catalytic domain-containing protein</fullName>
    </recommendedName>
</protein>
<dbReference type="GO" id="GO:0031419">
    <property type="term" value="F:cobalamin binding"/>
    <property type="evidence" value="ECO:0007669"/>
    <property type="project" value="InterPro"/>
</dbReference>
<evidence type="ECO:0000259" key="2">
    <source>
        <dbReference type="Pfam" id="PF01642"/>
    </source>
</evidence>
<feature type="domain" description="Methylmalonyl-CoA mutase alpha/beta chain catalytic" evidence="2">
    <location>
        <begin position="94"/>
        <end position="135"/>
    </location>
</feature>
<feature type="non-terminal residue" evidence="3">
    <location>
        <position position="135"/>
    </location>
</feature>